<feature type="region of interest" description="Disordered" evidence="1">
    <location>
        <begin position="21"/>
        <end position="79"/>
    </location>
</feature>
<proteinExistence type="predicted"/>
<protein>
    <recommendedName>
        <fullName evidence="4">Lipoprotein</fullName>
    </recommendedName>
</protein>
<name>M0BQT1_9EURY</name>
<sequence length="231" mass="23506">MHRRRTLASVATLLAATAGGCLRDRIGSGGGPAGPDEPGDNESAGGPTGDNESADPESGSNKSADGTPGTDASGDDPAVTLTDYAVSDHVVDPTVGRGAETDVWGVYLASRSAAETAFAAATGPDADAVRAFVAETAFDDGETLVYVQALAPQTCYALELDDEPTVDEAGRPQLPLAVTRTAPPEDLCGEAITPVSVLVRLVFAQVVPDTLSVAVSGRGEQPTQLELQASR</sequence>
<comment type="caution">
    <text evidence="2">The sequence shown here is derived from an EMBL/GenBank/DDBJ whole genome shotgun (WGS) entry which is preliminary data.</text>
</comment>
<evidence type="ECO:0008006" key="4">
    <source>
        <dbReference type="Google" id="ProtNLM"/>
    </source>
</evidence>
<dbReference type="PROSITE" id="PS51257">
    <property type="entry name" value="PROKAR_LIPOPROTEIN"/>
    <property type="match status" value="1"/>
</dbReference>
<dbReference type="EMBL" id="AOIQ01000010">
    <property type="protein sequence ID" value="ELZ12004.1"/>
    <property type="molecule type" value="Genomic_DNA"/>
</dbReference>
<accession>M0BQT1</accession>
<evidence type="ECO:0000256" key="1">
    <source>
        <dbReference type="SAM" id="MobiDB-lite"/>
    </source>
</evidence>
<evidence type="ECO:0000313" key="3">
    <source>
        <dbReference type="Proteomes" id="UP000011560"/>
    </source>
</evidence>
<dbReference type="Proteomes" id="UP000011560">
    <property type="component" value="Unassembled WGS sequence"/>
</dbReference>
<gene>
    <name evidence="2" type="ORF">C479_06147</name>
</gene>
<reference evidence="2 3" key="1">
    <citation type="journal article" date="2014" name="PLoS Genet.">
        <title>Phylogenetically driven sequencing of extremely halophilic archaea reveals strategies for static and dynamic osmo-response.</title>
        <authorList>
            <person name="Becker E.A."/>
            <person name="Seitzer P.M."/>
            <person name="Tritt A."/>
            <person name="Larsen D."/>
            <person name="Krusor M."/>
            <person name="Yao A.I."/>
            <person name="Wu D."/>
            <person name="Madern D."/>
            <person name="Eisen J.A."/>
            <person name="Darling A.E."/>
            <person name="Facciotti M.T."/>
        </authorList>
    </citation>
    <scope>NUCLEOTIDE SEQUENCE [LARGE SCALE GENOMIC DNA]</scope>
    <source>
        <strain evidence="2 3">JCM 14624</strain>
    </source>
</reference>
<evidence type="ECO:0000313" key="2">
    <source>
        <dbReference type="EMBL" id="ELZ12004.1"/>
    </source>
</evidence>
<organism evidence="2 3">
    <name type="scientific">Halovivax asiaticus JCM 14624</name>
    <dbReference type="NCBI Taxonomy" id="1227490"/>
    <lineage>
        <taxon>Archaea</taxon>
        <taxon>Methanobacteriati</taxon>
        <taxon>Methanobacteriota</taxon>
        <taxon>Stenosarchaea group</taxon>
        <taxon>Halobacteria</taxon>
        <taxon>Halobacteriales</taxon>
        <taxon>Natrialbaceae</taxon>
        <taxon>Halovivax</taxon>
    </lineage>
</organism>
<dbReference type="AlphaFoldDB" id="M0BQT1"/>
<keyword evidence="3" id="KW-1185">Reference proteome</keyword>
<dbReference type="OrthoDB" id="380763at2157"/>